<name>A0A445A2P7_ARAHY</name>
<reference evidence="1 2" key="1">
    <citation type="submission" date="2019-01" db="EMBL/GenBank/DDBJ databases">
        <title>Sequencing of cultivated peanut Arachis hypogaea provides insights into genome evolution and oil improvement.</title>
        <authorList>
            <person name="Chen X."/>
        </authorList>
    </citation>
    <scope>NUCLEOTIDE SEQUENCE [LARGE SCALE GENOMIC DNA]</scope>
    <source>
        <strain evidence="2">cv. Fuhuasheng</strain>
        <tissue evidence="1">Leaves</tissue>
    </source>
</reference>
<sequence length="122" mass="14211">MESSEEEIDFETEVNLAELKKGPPYVCSLLKKLPSNEKSNNSKLKSGKKYCFDISKFDQIFYSQVRSVYPRARDGLLDFLVQQKIKDRDVSLRPRCNAVFDAEAATIFEKKRMKKELAHREE</sequence>
<evidence type="ECO:0000313" key="2">
    <source>
        <dbReference type="Proteomes" id="UP000289738"/>
    </source>
</evidence>
<dbReference type="Proteomes" id="UP000289738">
    <property type="component" value="Chromosome B03"/>
</dbReference>
<dbReference type="AlphaFoldDB" id="A0A445A2P7"/>
<proteinExistence type="predicted"/>
<accession>A0A445A2P7</accession>
<comment type="caution">
    <text evidence="1">The sequence shown here is derived from an EMBL/GenBank/DDBJ whole genome shotgun (WGS) entry which is preliminary data.</text>
</comment>
<keyword evidence="2" id="KW-1185">Reference proteome</keyword>
<dbReference type="EMBL" id="SDMP01000013">
    <property type="protein sequence ID" value="RYR20699.1"/>
    <property type="molecule type" value="Genomic_DNA"/>
</dbReference>
<organism evidence="1 2">
    <name type="scientific">Arachis hypogaea</name>
    <name type="common">Peanut</name>
    <dbReference type="NCBI Taxonomy" id="3818"/>
    <lineage>
        <taxon>Eukaryota</taxon>
        <taxon>Viridiplantae</taxon>
        <taxon>Streptophyta</taxon>
        <taxon>Embryophyta</taxon>
        <taxon>Tracheophyta</taxon>
        <taxon>Spermatophyta</taxon>
        <taxon>Magnoliopsida</taxon>
        <taxon>eudicotyledons</taxon>
        <taxon>Gunneridae</taxon>
        <taxon>Pentapetalae</taxon>
        <taxon>rosids</taxon>
        <taxon>fabids</taxon>
        <taxon>Fabales</taxon>
        <taxon>Fabaceae</taxon>
        <taxon>Papilionoideae</taxon>
        <taxon>50 kb inversion clade</taxon>
        <taxon>dalbergioids sensu lato</taxon>
        <taxon>Dalbergieae</taxon>
        <taxon>Pterocarpus clade</taxon>
        <taxon>Arachis</taxon>
    </lineage>
</organism>
<protein>
    <submittedName>
        <fullName evidence="1">Uncharacterized protein</fullName>
    </submittedName>
</protein>
<gene>
    <name evidence="1" type="ORF">Ahy_B03g065920</name>
</gene>
<evidence type="ECO:0000313" key="1">
    <source>
        <dbReference type="EMBL" id="RYR20699.1"/>
    </source>
</evidence>